<accession>B0S0X7</accession>
<evidence type="ECO:0000313" key="1">
    <source>
        <dbReference type="EMBL" id="BAG08017.1"/>
    </source>
</evidence>
<gene>
    <name evidence="1" type="ordered locus">FMG_0599</name>
</gene>
<dbReference type="AlphaFoldDB" id="B0S0X7"/>
<dbReference type="EMBL" id="AP008971">
    <property type="protein sequence ID" value="BAG08017.1"/>
    <property type="molecule type" value="Genomic_DNA"/>
</dbReference>
<proteinExistence type="predicted"/>
<dbReference type="KEGG" id="fma:FMG_0599"/>
<dbReference type="HOGENOM" id="CLU_3168350_0_0_9"/>
<evidence type="ECO:0000313" key="2">
    <source>
        <dbReference type="Proteomes" id="UP000001319"/>
    </source>
</evidence>
<protein>
    <submittedName>
        <fullName evidence="1">Uncharacterized protein</fullName>
    </submittedName>
</protein>
<keyword evidence="2" id="KW-1185">Reference proteome</keyword>
<sequence length="47" mass="5866">MLFNIFIYCVKNHLLIIFKYNFKKIIPNSVRQNVYVVCFHIFVFYQF</sequence>
<dbReference type="Proteomes" id="UP000001319">
    <property type="component" value="Chromosome"/>
</dbReference>
<organism evidence="1 2">
    <name type="scientific">Finegoldia magna (strain ATCC 29328 / DSM 20472 / WAL 2508)</name>
    <name type="common">Peptostreptococcus magnus</name>
    <dbReference type="NCBI Taxonomy" id="334413"/>
    <lineage>
        <taxon>Bacteria</taxon>
        <taxon>Bacillati</taxon>
        <taxon>Bacillota</taxon>
        <taxon>Tissierellia</taxon>
        <taxon>Tissierellales</taxon>
        <taxon>Peptoniphilaceae</taxon>
        <taxon>Finegoldia</taxon>
    </lineage>
</organism>
<reference evidence="1 2" key="1">
    <citation type="journal article" date="2008" name="DNA Res.">
        <title>Complete genome sequence of Finegoldia magna, an anaerobic opportunistic pathogen.</title>
        <authorList>
            <person name="Goto T."/>
            <person name="Yamashita A."/>
            <person name="Hirakawa H."/>
            <person name="Matsutani M."/>
            <person name="Todo K."/>
            <person name="Ohshima K."/>
            <person name="Toh H."/>
            <person name="Miyamoto K."/>
            <person name="Kuhara S."/>
            <person name="Hattori M."/>
            <person name="Shimizu T."/>
            <person name="Akimoto S."/>
        </authorList>
    </citation>
    <scope>NUCLEOTIDE SEQUENCE [LARGE SCALE GENOMIC DNA]</scope>
    <source>
        <strain evidence="2">ATCC 29328 / DSM 20472 / WAL 2508</strain>
    </source>
</reference>
<name>B0S0X7_FINM2</name>